<comment type="subcellular location">
    <subcellularLocation>
        <location evidence="1">Membrane</location>
        <topology evidence="1">Multi-pass membrane protein</topology>
    </subcellularLocation>
</comment>
<feature type="transmembrane region" description="Helical" evidence="11">
    <location>
        <begin position="262"/>
        <end position="280"/>
    </location>
</feature>
<evidence type="ECO:0000259" key="12">
    <source>
        <dbReference type="Pfam" id="PF01699"/>
    </source>
</evidence>
<feature type="region of interest" description="Disordered" evidence="10">
    <location>
        <begin position="146"/>
        <end position="166"/>
    </location>
</feature>
<dbReference type="PANTHER" id="PTHR12266:SF36">
    <property type="entry name" value="OS10G0436900 PROTEIN"/>
    <property type="match status" value="1"/>
</dbReference>
<keyword evidence="8" id="KW-0406">Ion transport</keyword>
<evidence type="ECO:0000256" key="10">
    <source>
        <dbReference type="SAM" id="MobiDB-lite"/>
    </source>
</evidence>
<evidence type="ECO:0000256" key="7">
    <source>
        <dbReference type="ARBA" id="ARBA00023136"/>
    </source>
</evidence>
<dbReference type="GO" id="GO:0015297">
    <property type="term" value="F:antiporter activity"/>
    <property type="evidence" value="ECO:0007669"/>
    <property type="project" value="UniProtKB-KW"/>
</dbReference>
<keyword evidence="8" id="KW-0739">Sodium transport</keyword>
<evidence type="ECO:0000256" key="1">
    <source>
        <dbReference type="ARBA" id="ARBA00004141"/>
    </source>
</evidence>
<proteinExistence type="inferred from homology"/>
<dbReference type="PANTHER" id="PTHR12266">
    <property type="entry name" value="NA+/CA2+ K+ INDEPENDENT EXCHANGER"/>
    <property type="match status" value="1"/>
</dbReference>
<feature type="transmembrane region" description="Helical" evidence="11">
    <location>
        <begin position="65"/>
        <end position="83"/>
    </location>
</feature>
<organism evidence="13">
    <name type="scientific">Anthurium amnicola</name>
    <dbReference type="NCBI Taxonomy" id="1678845"/>
    <lineage>
        <taxon>Eukaryota</taxon>
        <taxon>Viridiplantae</taxon>
        <taxon>Streptophyta</taxon>
        <taxon>Embryophyta</taxon>
        <taxon>Tracheophyta</taxon>
        <taxon>Spermatophyta</taxon>
        <taxon>Magnoliopsida</taxon>
        <taxon>Liliopsida</taxon>
        <taxon>Araceae</taxon>
        <taxon>Pothoideae</taxon>
        <taxon>Potheae</taxon>
        <taxon>Anthurium</taxon>
    </lineage>
</organism>
<feature type="transmembrane region" description="Helical" evidence="11">
    <location>
        <begin position="202"/>
        <end position="219"/>
    </location>
</feature>
<dbReference type="Pfam" id="PF01699">
    <property type="entry name" value="Na_Ca_ex"/>
    <property type="match status" value="1"/>
</dbReference>
<evidence type="ECO:0000313" key="13">
    <source>
        <dbReference type="EMBL" id="JAT65614.1"/>
    </source>
</evidence>
<feature type="transmembrane region" description="Helical" evidence="11">
    <location>
        <begin position="286"/>
        <end position="304"/>
    </location>
</feature>
<reference evidence="13" key="1">
    <citation type="submission" date="2015-07" db="EMBL/GenBank/DDBJ databases">
        <title>Transcriptome Assembly of Anthurium amnicola.</title>
        <authorList>
            <person name="Suzuki J."/>
        </authorList>
    </citation>
    <scope>NUCLEOTIDE SEQUENCE</scope>
</reference>
<dbReference type="InterPro" id="IPR044880">
    <property type="entry name" value="NCX_ion-bd_dom_sf"/>
</dbReference>
<name>A0A1D1ZF72_9ARAE</name>
<evidence type="ECO:0000256" key="2">
    <source>
        <dbReference type="ARBA" id="ARBA00022448"/>
    </source>
</evidence>
<evidence type="ECO:0000256" key="8">
    <source>
        <dbReference type="ARBA" id="ARBA00023201"/>
    </source>
</evidence>
<feature type="non-terminal residue" evidence="13">
    <location>
        <position position="1"/>
    </location>
</feature>
<dbReference type="Gene3D" id="1.20.1420.30">
    <property type="entry name" value="NCX, central ion-binding region"/>
    <property type="match status" value="1"/>
</dbReference>
<accession>A0A1D1ZF72</accession>
<feature type="non-terminal residue" evidence="13">
    <location>
        <position position="305"/>
    </location>
</feature>
<keyword evidence="2" id="KW-0813">Transport</keyword>
<gene>
    <name evidence="13" type="primary">CCX2</name>
    <name evidence="13" type="ORF">g.20416</name>
</gene>
<comment type="similarity">
    <text evidence="9">Belongs to the Ca(2+):cation antiporter (CaCA) (TC 2.A.19) family. Cation/calcium exchanger (CCX) subfamily.</text>
</comment>
<protein>
    <submittedName>
        <fullName evidence="13">Cation/calcium exchanger 2</fullName>
    </submittedName>
</protein>
<evidence type="ECO:0000256" key="9">
    <source>
        <dbReference type="ARBA" id="ARBA00038187"/>
    </source>
</evidence>
<feature type="transmembrane region" description="Helical" evidence="11">
    <location>
        <begin position="231"/>
        <end position="250"/>
    </location>
</feature>
<evidence type="ECO:0000256" key="11">
    <source>
        <dbReference type="SAM" id="Phobius"/>
    </source>
</evidence>
<dbReference type="GO" id="GO:0016020">
    <property type="term" value="C:membrane"/>
    <property type="evidence" value="ECO:0007669"/>
    <property type="project" value="UniProtKB-SubCell"/>
</dbReference>
<dbReference type="AlphaFoldDB" id="A0A1D1ZF72"/>
<dbReference type="GO" id="GO:0006814">
    <property type="term" value="P:sodium ion transport"/>
    <property type="evidence" value="ECO:0007669"/>
    <property type="project" value="UniProtKB-KW"/>
</dbReference>
<dbReference type="GO" id="GO:0008324">
    <property type="term" value="F:monoatomic cation transmembrane transporter activity"/>
    <property type="evidence" value="ECO:0007669"/>
    <property type="project" value="TreeGrafter"/>
</dbReference>
<evidence type="ECO:0000256" key="4">
    <source>
        <dbReference type="ARBA" id="ARBA00022692"/>
    </source>
</evidence>
<keyword evidence="6" id="KW-0915">Sodium</keyword>
<evidence type="ECO:0000256" key="5">
    <source>
        <dbReference type="ARBA" id="ARBA00022989"/>
    </source>
</evidence>
<keyword evidence="4 11" id="KW-0812">Transmembrane</keyword>
<feature type="domain" description="Sodium/calcium exchanger membrane region" evidence="12">
    <location>
        <begin position="1"/>
        <end position="108"/>
    </location>
</feature>
<sequence>LGNGAPDVFASVVSFTSGTGGGGGAGEVGLSSVLGGAFFVSSVVVGVISFSLGDGGHPVAIDKPCFVRDVFFLLAALGSLLAVLVAGSITVWGAVCFVSLYAVYVLAVSTTHCCRDPCGGDLDAPLLGAAEAQPAMAAAAKEDLESRGDLDSSSPGGISETEAPPPDSCRHGWVLYLLAMPLYLPRRLTIPVVSEERWSKPFAVASVTLAPTLMVALWSSHREGMSPTGKLVLYLCGGVLGLVLGIAAGVTTQRARPPKRLLLLPWLAAGFLMSVIWSYITAQELVALLVAAGHILGVSPSILGL</sequence>
<dbReference type="InterPro" id="IPR004837">
    <property type="entry name" value="NaCa_Exmemb"/>
</dbReference>
<feature type="transmembrane region" description="Helical" evidence="11">
    <location>
        <begin position="33"/>
        <end position="53"/>
    </location>
</feature>
<evidence type="ECO:0000256" key="6">
    <source>
        <dbReference type="ARBA" id="ARBA00023053"/>
    </source>
</evidence>
<dbReference type="EMBL" id="GDJX01002322">
    <property type="protein sequence ID" value="JAT65614.1"/>
    <property type="molecule type" value="Transcribed_RNA"/>
</dbReference>
<keyword evidence="7 11" id="KW-0472">Membrane</keyword>
<dbReference type="InterPro" id="IPR051359">
    <property type="entry name" value="CaCA_antiporter"/>
</dbReference>
<keyword evidence="3" id="KW-0050">Antiport</keyword>
<keyword evidence="5 11" id="KW-1133">Transmembrane helix</keyword>
<evidence type="ECO:0000256" key="3">
    <source>
        <dbReference type="ARBA" id="ARBA00022449"/>
    </source>
</evidence>